<sequence length="59" mass="7211">MDDWDFWRWLLYGMYSFAGFYIFHGWRTKTYVHDLTPVHMAVGMFATVHIINQILHKVF</sequence>
<reference evidence="2" key="1">
    <citation type="journal article" date="2021" name="Proc. Natl. Acad. Sci. U.S.A.">
        <title>A Catalog of Tens of Thousands of Viruses from Human Metagenomes Reveals Hidden Associations with Chronic Diseases.</title>
        <authorList>
            <person name="Tisza M.J."/>
            <person name="Buck C.B."/>
        </authorList>
    </citation>
    <scope>NUCLEOTIDE SEQUENCE</scope>
    <source>
        <strain evidence="2">Ctshb19</strain>
    </source>
</reference>
<name>A0A8S5UG65_9CAUD</name>
<feature type="transmembrane region" description="Helical" evidence="1">
    <location>
        <begin position="6"/>
        <end position="23"/>
    </location>
</feature>
<dbReference type="EMBL" id="BK016086">
    <property type="protein sequence ID" value="DAF93477.1"/>
    <property type="molecule type" value="Genomic_DNA"/>
</dbReference>
<keyword evidence="1" id="KW-0812">Transmembrane</keyword>
<evidence type="ECO:0000256" key="1">
    <source>
        <dbReference type="SAM" id="Phobius"/>
    </source>
</evidence>
<accession>A0A8S5UG65</accession>
<protein>
    <submittedName>
        <fullName evidence="2">Uncharacterized protein</fullName>
    </submittedName>
</protein>
<organism evidence="2">
    <name type="scientific">Myoviridae sp. ctshb19</name>
    <dbReference type="NCBI Taxonomy" id="2825194"/>
    <lineage>
        <taxon>Viruses</taxon>
        <taxon>Duplodnaviria</taxon>
        <taxon>Heunggongvirae</taxon>
        <taxon>Uroviricota</taxon>
        <taxon>Caudoviricetes</taxon>
    </lineage>
</organism>
<keyword evidence="1" id="KW-1133">Transmembrane helix</keyword>
<proteinExistence type="predicted"/>
<evidence type="ECO:0000313" key="2">
    <source>
        <dbReference type="EMBL" id="DAF93477.1"/>
    </source>
</evidence>
<feature type="transmembrane region" description="Helical" evidence="1">
    <location>
        <begin position="35"/>
        <end position="55"/>
    </location>
</feature>
<keyword evidence="1" id="KW-0472">Membrane</keyword>